<gene>
    <name evidence="8" type="primary">hpd</name>
    <name evidence="7" type="ORF">Lqua_3020</name>
    <name evidence="8" type="ORF">NCTC12376_01143</name>
</gene>
<dbReference type="Proteomes" id="UP000254230">
    <property type="component" value="Unassembled WGS sequence"/>
</dbReference>
<evidence type="ECO:0000256" key="4">
    <source>
        <dbReference type="ARBA" id="ARBA00023004"/>
    </source>
</evidence>
<dbReference type="RefSeq" id="WP_058475145.1">
    <property type="nucleotide sequence ID" value="NZ_CAAAIL010000003.1"/>
</dbReference>
<feature type="domain" description="VOC" evidence="6">
    <location>
        <begin position="158"/>
        <end position="307"/>
    </location>
</feature>
<dbReference type="EMBL" id="UGOW01000001">
    <property type="protein sequence ID" value="STY17346.1"/>
    <property type="molecule type" value="Genomic_DNA"/>
</dbReference>
<dbReference type="PROSITE" id="PS51819">
    <property type="entry name" value="VOC"/>
    <property type="match status" value="2"/>
</dbReference>
<reference evidence="8 10" key="2">
    <citation type="submission" date="2018-06" db="EMBL/GenBank/DDBJ databases">
        <authorList>
            <consortium name="Pathogen Informatics"/>
            <person name="Doyle S."/>
        </authorList>
    </citation>
    <scope>NUCLEOTIDE SEQUENCE [LARGE SCALE GENOMIC DNA]</scope>
    <source>
        <strain evidence="8 10">NCTC12376</strain>
    </source>
</reference>
<feature type="domain" description="VOC" evidence="6">
    <location>
        <begin position="12"/>
        <end position="134"/>
    </location>
</feature>
<keyword evidence="3" id="KW-0677">Repeat</keyword>
<feature type="binding site" evidence="5">
    <location>
        <position position="239"/>
    </location>
    <ligand>
        <name>Fe cation</name>
        <dbReference type="ChEBI" id="CHEBI:24875"/>
    </ligand>
</feature>
<dbReference type="InterPro" id="IPR037523">
    <property type="entry name" value="VOC_core"/>
</dbReference>
<dbReference type="AlphaFoldDB" id="A0A378KSN8"/>
<accession>A0A378KSN8</accession>
<evidence type="ECO:0000313" key="8">
    <source>
        <dbReference type="EMBL" id="STY17346.1"/>
    </source>
</evidence>
<dbReference type="Proteomes" id="UP000054639">
    <property type="component" value="Unassembled WGS sequence"/>
</dbReference>
<evidence type="ECO:0000256" key="1">
    <source>
        <dbReference type="ARBA" id="ARBA00005877"/>
    </source>
</evidence>
<reference evidence="7 9" key="1">
    <citation type="submission" date="2015-11" db="EMBL/GenBank/DDBJ databases">
        <title>Genomic analysis of 38 Legionella species identifies large and diverse effector repertoires.</title>
        <authorList>
            <person name="Burstein D."/>
            <person name="Amaro F."/>
            <person name="Zusman T."/>
            <person name="Lifshitz Z."/>
            <person name="Cohen O."/>
            <person name="Gilbert J.A."/>
            <person name="Pupko T."/>
            <person name="Shuman H.A."/>
            <person name="Segal G."/>
        </authorList>
    </citation>
    <scope>NUCLEOTIDE SEQUENCE [LARGE SCALE GENOMIC DNA]</scope>
    <source>
        <strain evidence="7 9">ATCC 49507</strain>
    </source>
</reference>
<keyword evidence="8" id="KW-0560">Oxidoreductase</keyword>
<dbReference type="GO" id="GO:0046872">
    <property type="term" value="F:metal ion binding"/>
    <property type="evidence" value="ECO:0007669"/>
    <property type="project" value="UniProtKB-KW"/>
</dbReference>
<dbReference type="STRING" id="45072.Lqua_3020"/>
<evidence type="ECO:0000256" key="5">
    <source>
        <dbReference type="PIRSR" id="PIRSR009283-1"/>
    </source>
</evidence>
<dbReference type="InterPro" id="IPR041736">
    <property type="entry name" value="4OHPhenylPyrv_dOase_N"/>
</dbReference>
<dbReference type="CDD" id="cd08342">
    <property type="entry name" value="HPPD_N_like"/>
    <property type="match status" value="1"/>
</dbReference>
<dbReference type="InterPro" id="IPR004360">
    <property type="entry name" value="Glyas_Fos-R_dOase_dom"/>
</dbReference>
<proteinExistence type="inferred from homology"/>
<dbReference type="GO" id="GO:0006572">
    <property type="term" value="P:L-tyrosine catabolic process"/>
    <property type="evidence" value="ECO:0007669"/>
    <property type="project" value="TreeGrafter"/>
</dbReference>
<evidence type="ECO:0000259" key="6">
    <source>
        <dbReference type="PROSITE" id="PS51819"/>
    </source>
</evidence>
<dbReference type="EC" id="1.13.11.27" evidence="8"/>
<dbReference type="InterPro" id="IPR005956">
    <property type="entry name" value="4OHPhenylPyrv_dOase"/>
</dbReference>
<organism evidence="8 10">
    <name type="scientific">Legionella quateirensis</name>
    <dbReference type="NCBI Taxonomy" id="45072"/>
    <lineage>
        <taxon>Bacteria</taxon>
        <taxon>Pseudomonadati</taxon>
        <taxon>Pseudomonadota</taxon>
        <taxon>Gammaproteobacteria</taxon>
        <taxon>Legionellales</taxon>
        <taxon>Legionellaceae</taxon>
        <taxon>Legionella</taxon>
    </lineage>
</organism>
<dbReference type="PANTHER" id="PTHR11959:SF1">
    <property type="entry name" value="4-HYDROXYPHENYLPYRUVATE DIOXYGENASE"/>
    <property type="match status" value="1"/>
</dbReference>
<feature type="binding site" evidence="5">
    <location>
        <position position="161"/>
    </location>
    <ligand>
        <name>Fe cation</name>
        <dbReference type="ChEBI" id="CHEBI:24875"/>
    </ligand>
</feature>
<dbReference type="SUPFAM" id="SSF54593">
    <property type="entry name" value="Glyoxalase/Bleomycin resistance protein/Dihydroxybiphenyl dioxygenase"/>
    <property type="match status" value="1"/>
</dbReference>
<evidence type="ECO:0000256" key="2">
    <source>
        <dbReference type="ARBA" id="ARBA00022723"/>
    </source>
</evidence>
<name>A0A378KSN8_9GAMM</name>
<dbReference type="Gene3D" id="3.10.180.10">
    <property type="entry name" value="2,3-Dihydroxybiphenyl 1,2-Dioxygenase, domain 1"/>
    <property type="match status" value="2"/>
</dbReference>
<comment type="cofactor">
    <cofactor evidence="5">
        <name>Fe cation</name>
        <dbReference type="ChEBI" id="CHEBI:24875"/>
    </cofactor>
    <text evidence="5">Binds 1 Fe cation per subunit.</text>
</comment>
<dbReference type="GO" id="GO:0003868">
    <property type="term" value="F:4-hydroxyphenylpyruvate dioxygenase activity"/>
    <property type="evidence" value="ECO:0007669"/>
    <property type="project" value="UniProtKB-EC"/>
</dbReference>
<dbReference type="EMBL" id="LNYR01000046">
    <property type="protein sequence ID" value="KTD43666.1"/>
    <property type="molecule type" value="Genomic_DNA"/>
</dbReference>
<keyword evidence="9" id="KW-1185">Reference proteome</keyword>
<dbReference type="Pfam" id="PF00903">
    <property type="entry name" value="Glyoxalase"/>
    <property type="match status" value="1"/>
</dbReference>
<keyword evidence="8" id="KW-0223">Dioxygenase</keyword>
<evidence type="ECO:0000256" key="3">
    <source>
        <dbReference type="ARBA" id="ARBA00022737"/>
    </source>
</evidence>
<dbReference type="PANTHER" id="PTHR11959">
    <property type="entry name" value="4-HYDROXYPHENYLPYRUVATE DIOXYGENASE"/>
    <property type="match status" value="1"/>
</dbReference>
<dbReference type="InterPro" id="IPR029068">
    <property type="entry name" value="Glyas_Bleomycin-R_OHBP_Dase"/>
</dbReference>
<protein>
    <submittedName>
        <fullName evidence="8">4-hydroxyphenylpyruvate dioxygenase</fullName>
        <ecNumber evidence="8">1.13.11.27</ecNumber>
    </submittedName>
</protein>
<keyword evidence="8" id="KW-0670">Pyruvate</keyword>
<sequence length="342" mass="39056">MNTQKFSNLIEKIAYVEMYVGNIFHAKSFFVNAMKFEHITTKKNENTVQYLLKQGDIHIVLNSSLSQDNPVANHLTKFGDSIKKISFWVHDVDACYHNTTSKGAVASLTPQIKDGVYTASVEVFNSVEHEFLQISSFQKIPGFEYDEQAVQPNSMLFEIDHIAFCHPSNTIEKWVKFYQEAFSFSENKNEDIYSEESGMHIIIMKSPNGRVKLPLVEPSAEKSPLNTYLKYNQGAGVHHIAFATDDIIDAVNHYEQNCGELRKASPRYYDEAKETYPNQVENIDRLAPYGVMLEQDDKGILFQIFTKPVVSRPTLFLEFVQRDVCEGFGTVNIKSLYETLEA</sequence>
<dbReference type="OrthoDB" id="9780241at2"/>
<evidence type="ECO:0000313" key="10">
    <source>
        <dbReference type="Proteomes" id="UP000254230"/>
    </source>
</evidence>
<dbReference type="PIRSF" id="PIRSF009283">
    <property type="entry name" value="HPP_dOase"/>
    <property type="match status" value="1"/>
</dbReference>
<comment type="similarity">
    <text evidence="1">Belongs to the 4HPPD family.</text>
</comment>
<feature type="binding site" evidence="5">
    <location>
        <position position="318"/>
    </location>
    <ligand>
        <name>Fe cation</name>
        <dbReference type="ChEBI" id="CHEBI:24875"/>
    </ligand>
</feature>
<evidence type="ECO:0000313" key="9">
    <source>
        <dbReference type="Proteomes" id="UP000054639"/>
    </source>
</evidence>
<evidence type="ECO:0000313" key="7">
    <source>
        <dbReference type="EMBL" id="KTD43666.1"/>
    </source>
</evidence>
<keyword evidence="2 5" id="KW-0479">Metal-binding</keyword>
<keyword evidence="4 5" id="KW-0408">Iron</keyword>